<dbReference type="EMBL" id="UYRX01000227">
    <property type="protein sequence ID" value="VDK77956.1"/>
    <property type="molecule type" value="Genomic_DNA"/>
</dbReference>
<sequence length="706" mass="78682">MNQNGADLPHKHYVIAPQNQSDLNSYINQNLSSGSSSFYRFQPISTHLRGHLLDPLTGAIMQLTKPPECHASNPESNAKLQFLKESLVAIRPIMSSSTTHLLPPQVIEKPSSTGMGKEVLFAETDLNLTATASGHIERPVAKKPHNFLDGSNQFTAGCNEFSLSSVQSSGMIGGRANDESTSISALSNTTETDNEIIALKAQIDFLYSKLNEIQRKCNTMTQNLHENKGSMLKNINANVDSCGYLKIANERIKAVSCTASDNSQIYQFITSSDQNDESISKQPINEAIYSMDSAEEKKEEQLGRLSDTWKNDGQITTLKLTTSGICQKKTPAEMKADEGIIFVDCPQATINEELKSDDRKSINSHPDKSNSAIANERNSNSGTNENCESRSFDDGRLEQKKEKLREECSRSASDKLEKEDTMIGVKRKQEYWNLSHVKITKESVESKTQREKLTQSSKHCFPPPNHHHHFIQSSKSLIGFQQPTIALQQPPVRFGPMLCLSNISTTAENHSYFAHSYNPFLQSEPIQFLTSNQRPNQFIPTMTTPMQAFQQYQNPLLNAQFPTVGNAINATATRPTTNSLSYNSHMTKRKLLLKNRMMSSAMKKKLMNSKARNAQVIPPINNIINLPNAIGFDHLTKGQTITRVKNPLYPSQLSACQQIMDMKEQSIPMGNVGTLPRNTELQQLPSNCNVLTMPQPTAMNSYNCFL</sequence>
<dbReference type="AlphaFoldDB" id="A0A3P6SS90"/>
<name>A0A3P6SS90_LITSI</name>
<dbReference type="OrthoDB" id="5836340at2759"/>
<feature type="compositionally biased region" description="Basic and acidic residues" evidence="1">
    <location>
        <begin position="354"/>
        <end position="368"/>
    </location>
</feature>
<evidence type="ECO:0000256" key="1">
    <source>
        <dbReference type="SAM" id="MobiDB-lite"/>
    </source>
</evidence>
<proteinExistence type="predicted"/>
<dbReference type="OMA" id="CTWENND"/>
<organism evidence="2 3">
    <name type="scientific">Litomosoides sigmodontis</name>
    <name type="common">Filarial nematode worm</name>
    <dbReference type="NCBI Taxonomy" id="42156"/>
    <lineage>
        <taxon>Eukaryota</taxon>
        <taxon>Metazoa</taxon>
        <taxon>Ecdysozoa</taxon>
        <taxon>Nematoda</taxon>
        <taxon>Chromadorea</taxon>
        <taxon>Rhabditida</taxon>
        <taxon>Spirurina</taxon>
        <taxon>Spiruromorpha</taxon>
        <taxon>Filarioidea</taxon>
        <taxon>Onchocercidae</taxon>
        <taxon>Litomosoides</taxon>
    </lineage>
</organism>
<keyword evidence="3" id="KW-1185">Reference proteome</keyword>
<accession>A0A3P6SS90</accession>
<gene>
    <name evidence="2" type="ORF">NLS_LOCUS3883</name>
</gene>
<reference evidence="2 3" key="1">
    <citation type="submission" date="2018-08" db="EMBL/GenBank/DDBJ databases">
        <authorList>
            <person name="Laetsch R D."/>
            <person name="Stevens L."/>
            <person name="Kumar S."/>
            <person name="Blaxter L. M."/>
        </authorList>
    </citation>
    <scope>NUCLEOTIDE SEQUENCE [LARGE SCALE GENOMIC DNA]</scope>
</reference>
<feature type="region of interest" description="Disordered" evidence="1">
    <location>
        <begin position="354"/>
        <end position="419"/>
    </location>
</feature>
<evidence type="ECO:0000313" key="2">
    <source>
        <dbReference type="EMBL" id="VDK77956.1"/>
    </source>
</evidence>
<evidence type="ECO:0000313" key="3">
    <source>
        <dbReference type="Proteomes" id="UP000277928"/>
    </source>
</evidence>
<feature type="compositionally biased region" description="Basic and acidic residues" evidence="1">
    <location>
        <begin position="387"/>
        <end position="419"/>
    </location>
</feature>
<feature type="compositionally biased region" description="Polar residues" evidence="1">
    <location>
        <begin position="369"/>
        <end position="386"/>
    </location>
</feature>
<protein>
    <submittedName>
        <fullName evidence="2">Uncharacterized protein</fullName>
    </submittedName>
</protein>
<dbReference type="Proteomes" id="UP000277928">
    <property type="component" value="Unassembled WGS sequence"/>
</dbReference>